<protein>
    <recommendedName>
        <fullName evidence="3">Pyrimidine dimer DNA glycosylase /DNA-(Apurinic or apyrimidinic site) lyase</fullName>
    </recommendedName>
</protein>
<dbReference type="EMBL" id="FOVJ01000002">
    <property type="protein sequence ID" value="SFN58755.1"/>
    <property type="molecule type" value="Genomic_DNA"/>
</dbReference>
<evidence type="ECO:0008006" key="3">
    <source>
        <dbReference type="Google" id="ProtNLM"/>
    </source>
</evidence>
<dbReference type="Pfam" id="PF03013">
    <property type="entry name" value="Pyr_excise"/>
    <property type="match status" value="1"/>
</dbReference>
<reference evidence="2" key="1">
    <citation type="submission" date="2016-10" db="EMBL/GenBank/DDBJ databases">
        <authorList>
            <person name="Varghese N."/>
        </authorList>
    </citation>
    <scope>NUCLEOTIDE SEQUENCE [LARGE SCALE GENOMIC DNA]</scope>
    <source>
        <strain evidence="2">Nsp8</strain>
    </source>
</reference>
<dbReference type="RefSeq" id="WP_074795858.1">
    <property type="nucleotide sequence ID" value="NZ_FOVJ01000002.1"/>
</dbReference>
<dbReference type="InterPro" id="IPR004260">
    <property type="entry name" value="Pyr-dimer_DNA_glycosylase"/>
</dbReference>
<dbReference type="OrthoDB" id="3253436at2"/>
<sequence length="142" mass="16243">MRLWTLHPRYLDTKGLVAAWREALLAQQVLSGLTAGYKHHPQLIRFSLHPQPLAAIGTLLAGIAEEGERRGYQFNITKILKSGTGCQIEETEGQLLFEWTHLQEKLEKRAPALHHRLKNVITPDPHPLFRIVPGGIREWEKF</sequence>
<accession>A0A1I5A8G3</accession>
<evidence type="ECO:0000313" key="1">
    <source>
        <dbReference type="EMBL" id="SFN58755.1"/>
    </source>
</evidence>
<dbReference type="AlphaFoldDB" id="A0A1I5A8G3"/>
<dbReference type="Proteomes" id="UP000183107">
    <property type="component" value="Unassembled WGS sequence"/>
</dbReference>
<keyword evidence="2" id="KW-1185">Reference proteome</keyword>
<organism evidence="1 2">
    <name type="scientific">Nitrosospira briensis</name>
    <dbReference type="NCBI Taxonomy" id="35799"/>
    <lineage>
        <taxon>Bacteria</taxon>
        <taxon>Pseudomonadati</taxon>
        <taxon>Pseudomonadota</taxon>
        <taxon>Betaproteobacteria</taxon>
        <taxon>Nitrosomonadales</taxon>
        <taxon>Nitrosomonadaceae</taxon>
        <taxon>Nitrosospira</taxon>
    </lineage>
</organism>
<name>A0A1I5A8G3_9PROT</name>
<evidence type="ECO:0000313" key="2">
    <source>
        <dbReference type="Proteomes" id="UP000183107"/>
    </source>
</evidence>
<gene>
    <name evidence="1" type="ORF">SAMN05216386_1262</name>
</gene>
<proteinExistence type="predicted"/>